<proteinExistence type="predicted"/>
<accession>A0A5C5Z371</accession>
<dbReference type="CDD" id="cd00077">
    <property type="entry name" value="HDc"/>
    <property type="match status" value="1"/>
</dbReference>
<dbReference type="PANTHER" id="PTHR43155">
    <property type="entry name" value="CYCLIC DI-GMP PHOSPHODIESTERASE PA4108-RELATED"/>
    <property type="match status" value="1"/>
</dbReference>
<dbReference type="SUPFAM" id="SSF109604">
    <property type="entry name" value="HD-domain/PDEase-like"/>
    <property type="match status" value="1"/>
</dbReference>
<dbReference type="PANTHER" id="PTHR43155:SF2">
    <property type="entry name" value="CYCLIC DI-GMP PHOSPHODIESTERASE PA4108"/>
    <property type="match status" value="1"/>
</dbReference>
<name>A0A5C5Z371_9BACT</name>
<dbReference type="Pfam" id="PF13487">
    <property type="entry name" value="HD_5"/>
    <property type="match status" value="1"/>
</dbReference>
<comment type="caution">
    <text evidence="2">The sequence shown here is derived from an EMBL/GenBank/DDBJ whole genome shotgun (WGS) entry which is preliminary data.</text>
</comment>
<gene>
    <name evidence="2" type="primary">rpfG_1</name>
    <name evidence="2" type="ORF">CA13_32310</name>
</gene>
<keyword evidence="2" id="KW-0378">Hydrolase</keyword>
<dbReference type="InterPro" id="IPR003607">
    <property type="entry name" value="HD/PDEase_dom"/>
</dbReference>
<evidence type="ECO:0000259" key="1">
    <source>
        <dbReference type="PROSITE" id="PS51832"/>
    </source>
</evidence>
<dbReference type="InterPro" id="IPR037522">
    <property type="entry name" value="HD_GYP_dom"/>
</dbReference>
<dbReference type="EMBL" id="SJPJ01000001">
    <property type="protein sequence ID" value="TWT81778.1"/>
    <property type="molecule type" value="Genomic_DNA"/>
</dbReference>
<dbReference type="Proteomes" id="UP000315010">
    <property type="component" value="Unassembled WGS sequence"/>
</dbReference>
<dbReference type="SMART" id="SM00471">
    <property type="entry name" value="HDc"/>
    <property type="match status" value="1"/>
</dbReference>
<dbReference type="PROSITE" id="PS51832">
    <property type="entry name" value="HD_GYP"/>
    <property type="match status" value="1"/>
</dbReference>
<dbReference type="Gene3D" id="1.10.3210.10">
    <property type="entry name" value="Hypothetical protein af1432"/>
    <property type="match status" value="1"/>
</dbReference>
<sequence length="354" mass="40029">MEFLSGVNQHPTVSWRTRLCKLEETPPQSFQMKFRERKMLTGDYLPISVATLLPAKAVGLNLFQKEQETDRLMLYRGADYPLHMEDLDRLRDRGVHLLYIAKDSGARYQSYLRRLLNSSPDSPSVTPQLKVGALNEVVLDVLRTSFGSRDVLDAVTSIAALGTLTADIITRDEFAVSDLFRVLHHDYATFTHSTNVAFYCGILAAGLGYSHEEIERITTGGLLHDLGKLDIDERILAKPGKLDELEYRQVKRHPSLGFRKLAERTDLCEGQLMMVYQHHERLDGGGYPVGNVGENLHPWAKICSVADVFEALTSQRPYRQPLTRKKAIEIQERDSGKSFDPEILECWKSIILGA</sequence>
<feature type="domain" description="HD-GYP" evidence="1">
    <location>
        <begin position="167"/>
        <end position="354"/>
    </location>
</feature>
<evidence type="ECO:0000313" key="3">
    <source>
        <dbReference type="Proteomes" id="UP000315010"/>
    </source>
</evidence>
<dbReference type="GO" id="GO:0071111">
    <property type="term" value="F:cyclic-guanylate-specific phosphodiesterase activity"/>
    <property type="evidence" value="ECO:0007669"/>
    <property type="project" value="UniProtKB-EC"/>
</dbReference>
<dbReference type="EC" id="3.1.4.52" evidence="2"/>
<reference evidence="2 3" key="1">
    <citation type="submission" date="2019-02" db="EMBL/GenBank/DDBJ databases">
        <title>Deep-cultivation of Planctomycetes and their phenomic and genomic characterization uncovers novel biology.</title>
        <authorList>
            <person name="Wiegand S."/>
            <person name="Jogler M."/>
            <person name="Boedeker C."/>
            <person name="Pinto D."/>
            <person name="Vollmers J."/>
            <person name="Rivas-Marin E."/>
            <person name="Kohn T."/>
            <person name="Peeters S.H."/>
            <person name="Heuer A."/>
            <person name="Rast P."/>
            <person name="Oberbeckmann S."/>
            <person name="Bunk B."/>
            <person name="Jeske O."/>
            <person name="Meyerdierks A."/>
            <person name="Storesund J.E."/>
            <person name="Kallscheuer N."/>
            <person name="Luecker S."/>
            <person name="Lage O.M."/>
            <person name="Pohl T."/>
            <person name="Merkel B.J."/>
            <person name="Hornburger P."/>
            <person name="Mueller R.-W."/>
            <person name="Bruemmer F."/>
            <person name="Labrenz M."/>
            <person name="Spormann A.M."/>
            <person name="Op Den Camp H."/>
            <person name="Overmann J."/>
            <person name="Amann R."/>
            <person name="Jetten M.S.M."/>
            <person name="Mascher T."/>
            <person name="Medema M.H."/>
            <person name="Devos D.P."/>
            <person name="Kaster A.-K."/>
            <person name="Ovreas L."/>
            <person name="Rohde M."/>
            <person name="Galperin M.Y."/>
            <person name="Jogler C."/>
        </authorList>
    </citation>
    <scope>NUCLEOTIDE SEQUENCE [LARGE SCALE GENOMIC DNA]</scope>
    <source>
        <strain evidence="2 3">CA13</strain>
    </source>
</reference>
<protein>
    <submittedName>
        <fullName evidence="2">Cyclic di-GMP phosphodiesterase response regulator RpfG</fullName>
        <ecNumber evidence="2">3.1.4.52</ecNumber>
    </submittedName>
</protein>
<dbReference type="AlphaFoldDB" id="A0A5C5Z371"/>
<keyword evidence="3" id="KW-1185">Reference proteome</keyword>
<organism evidence="2 3">
    <name type="scientific">Novipirellula herctigrandis</name>
    <dbReference type="NCBI Taxonomy" id="2527986"/>
    <lineage>
        <taxon>Bacteria</taxon>
        <taxon>Pseudomonadati</taxon>
        <taxon>Planctomycetota</taxon>
        <taxon>Planctomycetia</taxon>
        <taxon>Pirellulales</taxon>
        <taxon>Pirellulaceae</taxon>
        <taxon>Novipirellula</taxon>
    </lineage>
</organism>
<evidence type="ECO:0000313" key="2">
    <source>
        <dbReference type="EMBL" id="TWT81778.1"/>
    </source>
</evidence>